<dbReference type="HOGENOM" id="CLU_2030258_0_0_1"/>
<dbReference type="PaxDb" id="65489-OBART01G36080.1"/>
<reference evidence="2" key="2">
    <citation type="submission" date="2015-03" db="UniProtKB">
        <authorList>
            <consortium name="EnsemblPlants"/>
        </authorList>
    </citation>
    <scope>IDENTIFICATION</scope>
</reference>
<dbReference type="AlphaFoldDB" id="A0A0D3EVU9"/>
<accession>A0A0D3EVU9</accession>
<organism evidence="2">
    <name type="scientific">Oryza barthii</name>
    <dbReference type="NCBI Taxonomy" id="65489"/>
    <lineage>
        <taxon>Eukaryota</taxon>
        <taxon>Viridiplantae</taxon>
        <taxon>Streptophyta</taxon>
        <taxon>Embryophyta</taxon>
        <taxon>Tracheophyta</taxon>
        <taxon>Spermatophyta</taxon>
        <taxon>Magnoliopsida</taxon>
        <taxon>Liliopsida</taxon>
        <taxon>Poales</taxon>
        <taxon>Poaceae</taxon>
        <taxon>BOP clade</taxon>
        <taxon>Oryzoideae</taxon>
        <taxon>Oryzeae</taxon>
        <taxon>Oryzinae</taxon>
        <taxon>Oryza</taxon>
    </lineage>
</organism>
<dbReference type="Proteomes" id="UP000026960">
    <property type="component" value="Chromosome 1"/>
</dbReference>
<evidence type="ECO:0000313" key="3">
    <source>
        <dbReference type="Proteomes" id="UP000026960"/>
    </source>
</evidence>
<sequence length="122" mass="12807">MEMEMELLVGMWNLSATHDISGARCRVLGHAPEAVVEVDGVGLEVDVVERVGDVGGNLEARLPRREQGEGQEDRKEKNGSNGDATDKPGDCRDGDDGVGVGLDGSVAVVKQSDDPAGRVPVV</sequence>
<reference evidence="2" key="1">
    <citation type="journal article" date="2009" name="Rice">
        <title>De Novo Next Generation Sequencing of Plant Genomes.</title>
        <authorList>
            <person name="Rounsley S."/>
            <person name="Marri P.R."/>
            <person name="Yu Y."/>
            <person name="He R."/>
            <person name="Sisneros N."/>
            <person name="Goicoechea J.L."/>
            <person name="Lee S.J."/>
            <person name="Angelova A."/>
            <person name="Kudrna D."/>
            <person name="Luo M."/>
            <person name="Affourtit J."/>
            <person name="Desany B."/>
            <person name="Knight J."/>
            <person name="Niazi F."/>
            <person name="Egholm M."/>
            <person name="Wing R.A."/>
        </authorList>
    </citation>
    <scope>NUCLEOTIDE SEQUENCE [LARGE SCALE GENOMIC DNA]</scope>
    <source>
        <strain evidence="2">cv. IRGC 105608</strain>
    </source>
</reference>
<evidence type="ECO:0000256" key="1">
    <source>
        <dbReference type="SAM" id="MobiDB-lite"/>
    </source>
</evidence>
<dbReference type="Gramene" id="OBART01G36080.1">
    <property type="protein sequence ID" value="OBART01G36080.1"/>
    <property type="gene ID" value="OBART01G36080"/>
</dbReference>
<protein>
    <submittedName>
        <fullName evidence="2">Uncharacterized protein</fullName>
    </submittedName>
</protein>
<proteinExistence type="predicted"/>
<feature type="region of interest" description="Disordered" evidence="1">
    <location>
        <begin position="54"/>
        <end position="122"/>
    </location>
</feature>
<name>A0A0D3EVU9_9ORYZ</name>
<dbReference type="EnsemblPlants" id="OBART01G36080.1">
    <property type="protein sequence ID" value="OBART01G36080.1"/>
    <property type="gene ID" value="OBART01G36080"/>
</dbReference>
<feature type="compositionally biased region" description="Basic and acidic residues" evidence="1">
    <location>
        <begin position="61"/>
        <end position="95"/>
    </location>
</feature>
<evidence type="ECO:0000313" key="2">
    <source>
        <dbReference type="EnsemblPlants" id="OBART01G36080.1"/>
    </source>
</evidence>
<keyword evidence="3" id="KW-1185">Reference proteome</keyword>